<dbReference type="Proteomes" id="UP000000231">
    <property type="component" value="Chromosome"/>
</dbReference>
<gene>
    <name evidence="14" type="ordered locus">Pnuc_0257</name>
</gene>
<comment type="subcellular location">
    <subcellularLocation>
        <location evidence="1">Cell inner membrane</location>
        <topology evidence="1">Peripheral membrane protein</topology>
        <orientation evidence="1">Cytoplasmic side</orientation>
    </subcellularLocation>
</comment>
<keyword evidence="6 14" id="KW-0808">Transferase</keyword>
<dbReference type="CAZy" id="GT9">
    <property type="family name" value="Glycosyltransferase Family 9"/>
</dbReference>
<dbReference type="RefSeq" id="WP_011902103.1">
    <property type="nucleotide sequence ID" value="NC_009379.1"/>
</dbReference>
<dbReference type="eggNOG" id="COG0859">
    <property type="taxonomic scope" value="Bacteria"/>
</dbReference>
<evidence type="ECO:0000256" key="9">
    <source>
        <dbReference type="ARBA" id="ARBA00043995"/>
    </source>
</evidence>
<comment type="similarity">
    <text evidence="9">Belongs to the glycosyltransferase 9 family.</text>
</comment>
<dbReference type="NCBIfam" id="TIGR02193">
    <property type="entry name" value="heptsyl_trn_I"/>
    <property type="match status" value="1"/>
</dbReference>
<dbReference type="GO" id="GO:0008713">
    <property type="term" value="F:ADP-heptose-lipopolysaccharide heptosyltransferase activity"/>
    <property type="evidence" value="ECO:0007669"/>
    <property type="project" value="TreeGrafter"/>
</dbReference>
<dbReference type="Gene3D" id="3.40.50.2000">
    <property type="entry name" value="Glycogen Phosphorylase B"/>
    <property type="match status" value="2"/>
</dbReference>
<evidence type="ECO:0000256" key="2">
    <source>
        <dbReference type="ARBA" id="ARBA00004713"/>
    </source>
</evidence>
<evidence type="ECO:0000256" key="6">
    <source>
        <dbReference type="ARBA" id="ARBA00022679"/>
    </source>
</evidence>
<dbReference type="GeneID" id="31480607"/>
<evidence type="ECO:0000256" key="4">
    <source>
        <dbReference type="ARBA" id="ARBA00022519"/>
    </source>
</evidence>
<dbReference type="AlphaFoldDB" id="A4SVG4"/>
<dbReference type="EC" id="2.4.99.23" evidence="10"/>
<evidence type="ECO:0000256" key="13">
    <source>
        <dbReference type="ARBA" id="ARBA00049201"/>
    </source>
</evidence>
<organism evidence="14 15">
    <name type="scientific">Polynucleobacter asymbioticus (strain DSM 18221 / CIP 109841 / QLW-P1DMWA-1)</name>
    <name type="common">Polynucleobacter necessarius subsp. asymbioticus</name>
    <dbReference type="NCBI Taxonomy" id="312153"/>
    <lineage>
        <taxon>Bacteria</taxon>
        <taxon>Pseudomonadati</taxon>
        <taxon>Pseudomonadota</taxon>
        <taxon>Betaproteobacteria</taxon>
        <taxon>Burkholderiales</taxon>
        <taxon>Burkholderiaceae</taxon>
        <taxon>Polynucleobacter</taxon>
    </lineage>
</organism>
<dbReference type="CDD" id="cd03789">
    <property type="entry name" value="GT9_LPS_heptosyltransferase"/>
    <property type="match status" value="1"/>
</dbReference>
<dbReference type="EMBL" id="CP000655">
    <property type="protein sequence ID" value="ABP33478.1"/>
    <property type="molecule type" value="Genomic_DNA"/>
</dbReference>
<evidence type="ECO:0000256" key="7">
    <source>
        <dbReference type="ARBA" id="ARBA00022985"/>
    </source>
</evidence>
<evidence type="ECO:0000256" key="1">
    <source>
        <dbReference type="ARBA" id="ARBA00004515"/>
    </source>
</evidence>
<keyword evidence="5" id="KW-0328">Glycosyltransferase</keyword>
<keyword evidence="7" id="KW-0448">Lipopolysaccharide biosynthesis</keyword>
<evidence type="ECO:0000256" key="12">
    <source>
        <dbReference type="ARBA" id="ARBA00044330"/>
    </source>
</evidence>
<proteinExistence type="inferred from homology"/>
<dbReference type="GO" id="GO:0005829">
    <property type="term" value="C:cytosol"/>
    <property type="evidence" value="ECO:0007669"/>
    <property type="project" value="TreeGrafter"/>
</dbReference>
<keyword evidence="4" id="KW-0997">Cell inner membrane</keyword>
<dbReference type="GO" id="GO:0005886">
    <property type="term" value="C:plasma membrane"/>
    <property type="evidence" value="ECO:0007669"/>
    <property type="project" value="UniProtKB-SubCell"/>
</dbReference>
<evidence type="ECO:0000256" key="5">
    <source>
        <dbReference type="ARBA" id="ARBA00022676"/>
    </source>
</evidence>
<reference evidence="14 15" key="1">
    <citation type="journal article" date="2012" name="Stand. Genomic Sci.">
        <title>Complete genome sequence of Polynucleobacter necessarius subsp. asymbioticus type strain (QLW-P1DMWA-1(T)).</title>
        <authorList>
            <person name="Meincke L."/>
            <person name="Copeland A."/>
            <person name="Lapidus A."/>
            <person name="Lucas S."/>
            <person name="Berry K.W."/>
            <person name="Del Rio T.G."/>
            <person name="Hammon N."/>
            <person name="Dalin E."/>
            <person name="Tice H."/>
            <person name="Pitluck S."/>
            <person name="Richardson P."/>
            <person name="Bruce D."/>
            <person name="Goodwin L."/>
            <person name="Han C."/>
            <person name="Tapia R."/>
            <person name="Detter J.C."/>
            <person name="Schmutz J."/>
            <person name="Brettin T."/>
            <person name="Larimer F."/>
            <person name="Land M."/>
            <person name="Hauser L."/>
            <person name="Kyrpides N.C."/>
            <person name="Ivanova N."/>
            <person name="Goker M."/>
            <person name="Woyke T."/>
            <person name="Wu Q.L."/>
            <person name="Pockl M."/>
            <person name="Hahn M.W."/>
            <person name="Klenk H.P."/>
        </authorList>
    </citation>
    <scope>NUCLEOTIDE SEQUENCE [LARGE SCALE GENOMIC DNA]</scope>
    <source>
        <strain evidence="15">DSM 18221 / CIP 109841 / QLW-P1DMWA-1</strain>
    </source>
</reference>
<dbReference type="Pfam" id="PF01075">
    <property type="entry name" value="Glyco_transf_9"/>
    <property type="match status" value="1"/>
</dbReference>
<dbReference type="SUPFAM" id="SSF53756">
    <property type="entry name" value="UDP-Glycosyltransferase/glycogen phosphorylase"/>
    <property type="match status" value="1"/>
</dbReference>
<dbReference type="InterPro" id="IPR011908">
    <property type="entry name" value="LipoPS_heptosylTferase-I"/>
</dbReference>
<protein>
    <recommendedName>
        <fullName evidence="11">Lipopolysaccharide heptosyltransferase 1</fullName>
        <ecNumber evidence="10">2.4.99.23</ecNumber>
    </recommendedName>
    <alternativeName>
        <fullName evidence="12">ADP-heptose:lipopolysaccharide heptosyltransferase I</fullName>
    </alternativeName>
</protein>
<dbReference type="KEGG" id="pnu:Pnuc_0257"/>
<evidence type="ECO:0000313" key="15">
    <source>
        <dbReference type="Proteomes" id="UP000000231"/>
    </source>
</evidence>
<dbReference type="GO" id="GO:0009244">
    <property type="term" value="P:lipopolysaccharide core region biosynthetic process"/>
    <property type="evidence" value="ECO:0007669"/>
    <property type="project" value="InterPro"/>
</dbReference>
<sequence>MKSLPPKILLVKLSSLGDVLHNLPIVWDIRARLPDAQIDWVVEEAYVHLLQPLLSRGNFKGIDRIIPFSLRRWKKSLFSLTSWRQFFSFKKELQKVTYDVVIETQGLLKSAFVCALAKKTSDAVVAGLANATEYSGYEPLARLFYNQSVQVPFQCHAVDRSRYVLCSALNWPLINRDERAQFYPSSYVDAVLHQSPSNFKSPYILFFHSTAREAKRWSNENWIYLGNELAGQGYQVILPWGNASEKVVSNELASKIKGAMVPKPFSVQEAFLIVGNAALVVGVDTGLTHLAAVMNKPTIEIYCDSPRWKTEGYWSNHIRNVGDIQDPPSGAVVLAAATELLQ</sequence>
<evidence type="ECO:0000256" key="3">
    <source>
        <dbReference type="ARBA" id="ARBA00022475"/>
    </source>
</evidence>
<dbReference type="InterPro" id="IPR002201">
    <property type="entry name" value="Glyco_trans_9"/>
</dbReference>
<evidence type="ECO:0000256" key="8">
    <source>
        <dbReference type="ARBA" id="ARBA00023136"/>
    </source>
</evidence>
<dbReference type="PANTHER" id="PTHR30160:SF19">
    <property type="entry name" value="LIPOPOLYSACCHARIDE HEPTOSYLTRANSFERASE 1"/>
    <property type="match status" value="1"/>
</dbReference>
<dbReference type="InterPro" id="IPR051199">
    <property type="entry name" value="LPS_LOS_Heptosyltrfase"/>
</dbReference>
<evidence type="ECO:0000256" key="10">
    <source>
        <dbReference type="ARBA" id="ARBA00044041"/>
    </source>
</evidence>
<evidence type="ECO:0000256" key="11">
    <source>
        <dbReference type="ARBA" id="ARBA00044190"/>
    </source>
</evidence>
<keyword evidence="3" id="KW-1003">Cell membrane</keyword>
<evidence type="ECO:0000313" key="14">
    <source>
        <dbReference type="EMBL" id="ABP33478.1"/>
    </source>
</evidence>
<comment type="catalytic activity">
    <reaction evidence="13">
        <text>an alpha-Kdo-(2-&gt;4)-alpha-Kdo-(2-&gt;6)-lipid A + ADP-L-glycero-beta-D-manno-heptose = an L-alpha-D-Hep-(1-&gt;5)-[alpha-Kdo-(2-&gt;4)]-alpha-Kdo-(2-&gt;6)-lipid A + ADP + H(+)</text>
        <dbReference type="Rhea" id="RHEA:74067"/>
        <dbReference type="ChEBI" id="CHEBI:15378"/>
        <dbReference type="ChEBI" id="CHEBI:61506"/>
        <dbReference type="ChEBI" id="CHEBI:176431"/>
        <dbReference type="ChEBI" id="CHEBI:193068"/>
        <dbReference type="ChEBI" id="CHEBI:456216"/>
        <dbReference type="EC" id="2.4.99.23"/>
    </reaction>
</comment>
<keyword evidence="15" id="KW-1185">Reference proteome</keyword>
<dbReference type="HOGENOM" id="CLU_038371_6_0_4"/>
<accession>A4SVG4</accession>
<name>A4SVG4_POLAQ</name>
<dbReference type="PANTHER" id="PTHR30160">
    <property type="entry name" value="TETRAACYLDISACCHARIDE 4'-KINASE-RELATED"/>
    <property type="match status" value="1"/>
</dbReference>
<comment type="pathway">
    <text evidence="2">Bacterial outer membrane biogenesis; LPS core biosynthesis.</text>
</comment>
<keyword evidence="8" id="KW-0472">Membrane</keyword>